<organism evidence="2 3">
    <name type="scientific">Pararge aegeria aegeria</name>
    <dbReference type="NCBI Taxonomy" id="348720"/>
    <lineage>
        <taxon>Eukaryota</taxon>
        <taxon>Metazoa</taxon>
        <taxon>Ecdysozoa</taxon>
        <taxon>Arthropoda</taxon>
        <taxon>Hexapoda</taxon>
        <taxon>Insecta</taxon>
        <taxon>Pterygota</taxon>
        <taxon>Neoptera</taxon>
        <taxon>Endopterygota</taxon>
        <taxon>Lepidoptera</taxon>
        <taxon>Glossata</taxon>
        <taxon>Ditrysia</taxon>
        <taxon>Papilionoidea</taxon>
        <taxon>Nymphalidae</taxon>
        <taxon>Satyrinae</taxon>
        <taxon>Satyrini</taxon>
        <taxon>Parargina</taxon>
        <taxon>Pararge</taxon>
    </lineage>
</organism>
<feature type="compositionally biased region" description="Basic residues" evidence="1">
    <location>
        <begin position="104"/>
        <end position="116"/>
    </location>
</feature>
<dbReference type="EMBL" id="CAKXAJ010019872">
    <property type="protein sequence ID" value="CAH2219171.1"/>
    <property type="molecule type" value="Genomic_DNA"/>
</dbReference>
<keyword evidence="3" id="KW-1185">Reference proteome</keyword>
<dbReference type="Proteomes" id="UP000838756">
    <property type="component" value="Unassembled WGS sequence"/>
</dbReference>
<feature type="compositionally biased region" description="Basic and acidic residues" evidence="1">
    <location>
        <begin position="28"/>
        <end position="49"/>
    </location>
</feature>
<evidence type="ECO:0000313" key="2">
    <source>
        <dbReference type="EMBL" id="CAH2219171.1"/>
    </source>
</evidence>
<reference evidence="2" key="1">
    <citation type="submission" date="2022-03" db="EMBL/GenBank/DDBJ databases">
        <authorList>
            <person name="Lindestad O."/>
        </authorList>
    </citation>
    <scope>NUCLEOTIDE SEQUENCE</scope>
</reference>
<evidence type="ECO:0000313" key="3">
    <source>
        <dbReference type="Proteomes" id="UP000838756"/>
    </source>
</evidence>
<feature type="compositionally biased region" description="Polar residues" evidence="1">
    <location>
        <begin position="50"/>
        <end position="70"/>
    </location>
</feature>
<proteinExistence type="predicted"/>
<feature type="compositionally biased region" description="Basic and acidic residues" evidence="1">
    <location>
        <begin position="1"/>
        <end position="10"/>
    </location>
</feature>
<dbReference type="AlphaFoldDB" id="A0A8S4QUF0"/>
<evidence type="ECO:0000256" key="1">
    <source>
        <dbReference type="SAM" id="MobiDB-lite"/>
    </source>
</evidence>
<feature type="region of interest" description="Disordered" evidence="1">
    <location>
        <begin position="1"/>
        <end position="116"/>
    </location>
</feature>
<gene>
    <name evidence="2" type="primary">jg15738</name>
    <name evidence="2" type="ORF">PAEG_LOCUS6464</name>
</gene>
<accession>A0A8S4QUF0</accession>
<sequence>MEEDTKKKAEESEEEPSASNKKITGDSNSKDKGDRINNRDNKDEGHTSSDSECSIYSMDSDNEPNTNINQAKMMLSLGGNVNGEAKGRGKKKKNTKKTIAGKVEKKKRPSPRRNVIRRAPKRRVQLGREMSRSTIFSRLSSSGTIGAICHHCGHRCCRRR</sequence>
<protein>
    <submittedName>
        <fullName evidence="2">Jg15738 protein</fullName>
    </submittedName>
</protein>
<name>A0A8S4QUF0_9NEOP</name>
<comment type="caution">
    <text evidence="2">The sequence shown here is derived from an EMBL/GenBank/DDBJ whole genome shotgun (WGS) entry which is preliminary data.</text>
</comment>